<sequence length="512" mass="57671">MSTDAANARPPRKRAKHTRSKLGCGVCRIRRVRCDRTRPACERCTKTGRQCDGYAVKESNDTAPLAQREASTSPPLSSQAGSLVLSRDTLLSEQGCRALDYFRNKTAPELCGFFESDLWSTLILQISRREPCVRQMVVALGSLHESFHTAHTESSYPSSTLTLRQRAIGEYGIGIGLLNKHIATQGWANLEITLLCSILCVTFEWLRGDYSAALTHLKSSLHVMSQWAEGKQPLVNGTSVSSPGGYMIRTQLGPLWTSLVLQARTMVQDLPCHMPLPEEEETSEPFTSLQQARKALDILLAYVVPDSVSRKMERSLRYAKSLNLERRLTEWLQNFEAFLSTQDAEERESPRVTIMKLWHHTAHMIFIASFSDDEVYFDAFVEDFTNIVNKAGELLSSTATQQFSVDIGTVPLLYYVALKCRHPLVRRRAVSILTAAPRREAVWDSIGASLVVEEVIRVEEEGLGQVCTQFDIPSSSRVYHMDIVTDVEHRRIWIKTLKQGSSSWSEEKVLTW</sequence>
<keyword evidence="4" id="KW-0238">DNA-binding</keyword>
<evidence type="ECO:0000259" key="7">
    <source>
        <dbReference type="PROSITE" id="PS50048"/>
    </source>
</evidence>
<dbReference type="PROSITE" id="PS00463">
    <property type="entry name" value="ZN2_CY6_FUNGAL_1"/>
    <property type="match status" value="1"/>
</dbReference>
<evidence type="ECO:0000256" key="4">
    <source>
        <dbReference type="ARBA" id="ARBA00023125"/>
    </source>
</evidence>
<name>A0A3M2S5H9_9HYPO</name>
<dbReference type="SMART" id="SM00066">
    <property type="entry name" value="GAL4"/>
    <property type="match status" value="1"/>
</dbReference>
<keyword evidence="3" id="KW-0805">Transcription regulation</keyword>
<evidence type="ECO:0000256" key="3">
    <source>
        <dbReference type="ARBA" id="ARBA00023015"/>
    </source>
</evidence>
<evidence type="ECO:0000313" key="9">
    <source>
        <dbReference type="Proteomes" id="UP000277212"/>
    </source>
</evidence>
<dbReference type="Proteomes" id="UP000277212">
    <property type="component" value="Unassembled WGS sequence"/>
</dbReference>
<dbReference type="PANTHER" id="PTHR36206">
    <property type="entry name" value="ASPERCRYPTIN BIOSYNTHESIS CLUSTER-SPECIFIC TRANSCRIPTION REGULATOR ATNN-RELATED"/>
    <property type="match status" value="1"/>
</dbReference>
<feature type="domain" description="Zn(2)-C6 fungal-type" evidence="7">
    <location>
        <begin position="23"/>
        <end position="51"/>
    </location>
</feature>
<evidence type="ECO:0000256" key="5">
    <source>
        <dbReference type="ARBA" id="ARBA00023163"/>
    </source>
</evidence>
<dbReference type="AlphaFoldDB" id="A0A3M2S5H9"/>
<keyword evidence="5" id="KW-0804">Transcription</keyword>
<evidence type="ECO:0000313" key="8">
    <source>
        <dbReference type="EMBL" id="RMJ12820.1"/>
    </source>
</evidence>
<accession>A0A3M2S5H9</accession>
<dbReference type="EMBL" id="NKUJ01000124">
    <property type="protein sequence ID" value="RMJ12820.1"/>
    <property type="molecule type" value="Genomic_DNA"/>
</dbReference>
<dbReference type="InterPro" id="IPR001138">
    <property type="entry name" value="Zn2Cys6_DnaBD"/>
</dbReference>
<dbReference type="SUPFAM" id="SSF57701">
    <property type="entry name" value="Zn2/Cys6 DNA-binding domain"/>
    <property type="match status" value="1"/>
</dbReference>
<comment type="caution">
    <text evidence="8">The sequence shown here is derived from an EMBL/GenBank/DDBJ whole genome shotgun (WGS) entry which is preliminary data.</text>
</comment>
<dbReference type="OrthoDB" id="3598904at2759"/>
<reference evidence="8 9" key="1">
    <citation type="submission" date="2017-06" db="EMBL/GenBank/DDBJ databases">
        <title>Comparative genomic analysis of Ambrosia Fusariam Clade fungi.</title>
        <authorList>
            <person name="Stajich J.E."/>
            <person name="Carrillo J."/>
            <person name="Kijimoto T."/>
            <person name="Eskalen A."/>
            <person name="O'Donnell K."/>
            <person name="Kasson M."/>
        </authorList>
    </citation>
    <scope>NUCLEOTIDE SEQUENCE [LARGE SCALE GENOMIC DNA]</scope>
    <source>
        <strain evidence="8">UCR3666</strain>
    </source>
</reference>
<proteinExistence type="predicted"/>
<dbReference type="InterPro" id="IPR036864">
    <property type="entry name" value="Zn2-C6_fun-type_DNA-bd_sf"/>
</dbReference>
<gene>
    <name evidence="8" type="ORF">CDV36_007509</name>
</gene>
<dbReference type="InterPro" id="IPR021858">
    <property type="entry name" value="Fun_TF"/>
</dbReference>
<dbReference type="STRING" id="2010991.A0A3M2S5H9"/>
<dbReference type="Pfam" id="PF11951">
    <property type="entry name" value="Fungal_trans_2"/>
    <property type="match status" value="1"/>
</dbReference>
<keyword evidence="2" id="KW-0862">Zinc</keyword>
<organism evidence="8 9">
    <name type="scientific">Fusarium kuroshium</name>
    <dbReference type="NCBI Taxonomy" id="2010991"/>
    <lineage>
        <taxon>Eukaryota</taxon>
        <taxon>Fungi</taxon>
        <taxon>Dikarya</taxon>
        <taxon>Ascomycota</taxon>
        <taxon>Pezizomycotina</taxon>
        <taxon>Sordariomycetes</taxon>
        <taxon>Hypocreomycetidae</taxon>
        <taxon>Hypocreales</taxon>
        <taxon>Nectriaceae</taxon>
        <taxon>Fusarium</taxon>
        <taxon>Fusarium solani species complex</taxon>
    </lineage>
</organism>
<dbReference type="PANTHER" id="PTHR36206:SF12">
    <property type="entry name" value="ASPERCRYPTIN BIOSYNTHESIS CLUSTER-SPECIFIC TRANSCRIPTION REGULATOR ATNN-RELATED"/>
    <property type="match status" value="1"/>
</dbReference>
<keyword evidence="6" id="KW-0539">Nucleus</keyword>
<keyword evidence="9" id="KW-1185">Reference proteome</keyword>
<evidence type="ECO:0000256" key="1">
    <source>
        <dbReference type="ARBA" id="ARBA00022723"/>
    </source>
</evidence>
<evidence type="ECO:0000256" key="2">
    <source>
        <dbReference type="ARBA" id="ARBA00022833"/>
    </source>
</evidence>
<dbReference type="CDD" id="cd00067">
    <property type="entry name" value="GAL4"/>
    <property type="match status" value="1"/>
</dbReference>
<evidence type="ECO:0000256" key="6">
    <source>
        <dbReference type="ARBA" id="ARBA00023242"/>
    </source>
</evidence>
<dbReference type="InterPro" id="IPR052360">
    <property type="entry name" value="Transcr_Regulatory_Proteins"/>
</dbReference>
<dbReference type="Gene3D" id="4.10.240.10">
    <property type="entry name" value="Zn(2)-C6 fungal-type DNA-binding domain"/>
    <property type="match status" value="1"/>
</dbReference>
<dbReference type="GO" id="GO:0008270">
    <property type="term" value="F:zinc ion binding"/>
    <property type="evidence" value="ECO:0007669"/>
    <property type="project" value="InterPro"/>
</dbReference>
<keyword evidence="1" id="KW-0479">Metal-binding</keyword>
<dbReference type="GO" id="GO:0000981">
    <property type="term" value="F:DNA-binding transcription factor activity, RNA polymerase II-specific"/>
    <property type="evidence" value="ECO:0007669"/>
    <property type="project" value="InterPro"/>
</dbReference>
<dbReference type="GO" id="GO:0003677">
    <property type="term" value="F:DNA binding"/>
    <property type="evidence" value="ECO:0007669"/>
    <property type="project" value="UniProtKB-KW"/>
</dbReference>
<dbReference type="Pfam" id="PF00172">
    <property type="entry name" value="Zn_clus"/>
    <property type="match status" value="1"/>
</dbReference>
<protein>
    <recommendedName>
        <fullName evidence="7">Zn(2)-C6 fungal-type domain-containing protein</fullName>
    </recommendedName>
</protein>
<dbReference type="PROSITE" id="PS50048">
    <property type="entry name" value="ZN2_CY6_FUNGAL_2"/>
    <property type="match status" value="1"/>
</dbReference>